<organism evidence="2 3">
    <name type="scientific">Prunus persica</name>
    <name type="common">Peach</name>
    <name type="synonym">Amygdalus persica</name>
    <dbReference type="NCBI Taxonomy" id="3760"/>
    <lineage>
        <taxon>Eukaryota</taxon>
        <taxon>Viridiplantae</taxon>
        <taxon>Streptophyta</taxon>
        <taxon>Embryophyta</taxon>
        <taxon>Tracheophyta</taxon>
        <taxon>Spermatophyta</taxon>
        <taxon>Magnoliopsida</taxon>
        <taxon>eudicotyledons</taxon>
        <taxon>Gunneridae</taxon>
        <taxon>Pentapetalae</taxon>
        <taxon>rosids</taxon>
        <taxon>fabids</taxon>
        <taxon>Rosales</taxon>
        <taxon>Rosaceae</taxon>
        <taxon>Amygdaloideae</taxon>
        <taxon>Amygdaleae</taxon>
        <taxon>Prunus</taxon>
    </lineage>
</organism>
<keyword evidence="3" id="KW-1185">Reference proteome</keyword>
<keyword evidence="1" id="KW-0472">Membrane</keyword>
<evidence type="ECO:0000313" key="3">
    <source>
        <dbReference type="Proteomes" id="UP000006882"/>
    </source>
</evidence>
<dbReference type="Gramene" id="ONI27430">
    <property type="protein sequence ID" value="ONI27430"/>
    <property type="gene ID" value="PRUPE_1G085600"/>
</dbReference>
<evidence type="ECO:0000256" key="1">
    <source>
        <dbReference type="SAM" id="Phobius"/>
    </source>
</evidence>
<protein>
    <submittedName>
        <fullName evidence="2">Uncharacterized protein</fullName>
    </submittedName>
</protein>
<sequence>MYIYGPQPSILLLNSHCSFALSMFILWVQLSSSRVLRIISIYLSLSWLTSTIHTSKFDQQGIRKQSTLAHKDDFNTVCII</sequence>
<name>A0A251QVE4_PRUPE</name>
<dbReference type="AlphaFoldDB" id="A0A251QVE4"/>
<reference evidence="2 3" key="1">
    <citation type="journal article" date="2013" name="Nat. Genet.">
        <title>The high-quality draft genome of peach (Prunus persica) identifies unique patterns of genetic diversity, domestication and genome evolution.</title>
        <authorList>
            <consortium name="International Peach Genome Initiative"/>
            <person name="Verde I."/>
            <person name="Abbott A.G."/>
            <person name="Scalabrin S."/>
            <person name="Jung S."/>
            <person name="Shu S."/>
            <person name="Marroni F."/>
            <person name="Zhebentyayeva T."/>
            <person name="Dettori M.T."/>
            <person name="Grimwood J."/>
            <person name="Cattonaro F."/>
            <person name="Zuccolo A."/>
            <person name="Rossini L."/>
            <person name="Jenkins J."/>
            <person name="Vendramin E."/>
            <person name="Meisel L.A."/>
            <person name="Decroocq V."/>
            <person name="Sosinski B."/>
            <person name="Prochnik S."/>
            <person name="Mitros T."/>
            <person name="Policriti A."/>
            <person name="Cipriani G."/>
            <person name="Dondini L."/>
            <person name="Ficklin S."/>
            <person name="Goodstein D.M."/>
            <person name="Xuan P."/>
            <person name="Del Fabbro C."/>
            <person name="Aramini V."/>
            <person name="Copetti D."/>
            <person name="Gonzalez S."/>
            <person name="Horner D.S."/>
            <person name="Falchi R."/>
            <person name="Lucas S."/>
            <person name="Mica E."/>
            <person name="Maldonado J."/>
            <person name="Lazzari B."/>
            <person name="Bielenberg D."/>
            <person name="Pirona R."/>
            <person name="Miculan M."/>
            <person name="Barakat A."/>
            <person name="Testolin R."/>
            <person name="Stella A."/>
            <person name="Tartarini S."/>
            <person name="Tonutti P."/>
            <person name="Arus P."/>
            <person name="Orellana A."/>
            <person name="Wells C."/>
            <person name="Main D."/>
            <person name="Vizzotto G."/>
            <person name="Silva H."/>
            <person name="Salamini F."/>
            <person name="Schmutz J."/>
            <person name="Morgante M."/>
            <person name="Rokhsar D.S."/>
        </authorList>
    </citation>
    <scope>NUCLEOTIDE SEQUENCE [LARGE SCALE GENOMIC DNA]</scope>
    <source>
        <strain evidence="3">cv. Nemared</strain>
    </source>
</reference>
<dbReference type="EMBL" id="CM007651">
    <property type="protein sequence ID" value="ONI27430.1"/>
    <property type="molecule type" value="Genomic_DNA"/>
</dbReference>
<keyword evidence="1" id="KW-0812">Transmembrane</keyword>
<gene>
    <name evidence="2" type="ORF">PRUPE_1G085600</name>
</gene>
<proteinExistence type="predicted"/>
<feature type="transmembrane region" description="Helical" evidence="1">
    <location>
        <begin position="12"/>
        <end position="30"/>
    </location>
</feature>
<accession>A0A251QVE4</accession>
<keyword evidence="1" id="KW-1133">Transmembrane helix</keyword>
<evidence type="ECO:0000313" key="2">
    <source>
        <dbReference type="EMBL" id="ONI27430.1"/>
    </source>
</evidence>
<dbReference type="Proteomes" id="UP000006882">
    <property type="component" value="Chromosome G1"/>
</dbReference>